<organism evidence="10 11">
    <name type="scientific">Terrisporobacter othiniensis</name>
    <dbReference type="NCBI Taxonomy" id="1577792"/>
    <lineage>
        <taxon>Bacteria</taxon>
        <taxon>Bacillati</taxon>
        <taxon>Bacillota</taxon>
        <taxon>Clostridia</taxon>
        <taxon>Peptostreptococcales</taxon>
        <taxon>Peptostreptococcaceae</taxon>
        <taxon>Terrisporobacter</taxon>
    </lineage>
</organism>
<dbReference type="FunFam" id="1.20.1510.10:FF:000006">
    <property type="entry name" value="Divalent cation efflux transporter"/>
    <property type="match status" value="1"/>
</dbReference>
<dbReference type="RefSeq" id="WP_039677946.1">
    <property type="nucleotide sequence ID" value="NZ_JWHR01000005.1"/>
</dbReference>
<evidence type="ECO:0000256" key="6">
    <source>
        <dbReference type="ARBA" id="ARBA00023136"/>
    </source>
</evidence>
<protein>
    <submittedName>
        <fullName evidence="10">Cation transporter</fullName>
    </submittedName>
</protein>
<evidence type="ECO:0000256" key="3">
    <source>
        <dbReference type="ARBA" id="ARBA00022448"/>
    </source>
</evidence>
<dbReference type="InterPro" id="IPR027470">
    <property type="entry name" value="Cation_efflux_CTD"/>
</dbReference>
<dbReference type="GO" id="GO:0016020">
    <property type="term" value="C:membrane"/>
    <property type="evidence" value="ECO:0007669"/>
    <property type="project" value="UniProtKB-SubCell"/>
</dbReference>
<feature type="transmembrane region" description="Helical" evidence="7">
    <location>
        <begin position="39"/>
        <end position="59"/>
    </location>
</feature>
<feature type="transmembrane region" description="Helical" evidence="7">
    <location>
        <begin position="111"/>
        <end position="128"/>
    </location>
</feature>
<dbReference type="EMBL" id="JWHR01000005">
    <property type="protein sequence ID" value="KHS58812.1"/>
    <property type="molecule type" value="Genomic_DNA"/>
</dbReference>
<proteinExistence type="inferred from homology"/>
<dbReference type="PANTHER" id="PTHR43840:SF15">
    <property type="entry name" value="MITOCHONDRIAL METAL TRANSPORTER 1-RELATED"/>
    <property type="match status" value="1"/>
</dbReference>
<comment type="caution">
    <text evidence="10">The sequence shown here is derived from an EMBL/GenBank/DDBJ whole genome shotgun (WGS) entry which is preliminary data.</text>
</comment>
<dbReference type="Pfam" id="PF01545">
    <property type="entry name" value="Cation_efflux"/>
    <property type="match status" value="1"/>
</dbReference>
<dbReference type="InterPro" id="IPR027469">
    <property type="entry name" value="Cation_efflux_TMD_sf"/>
</dbReference>
<gene>
    <name evidence="10" type="ORF">QX51_00525</name>
</gene>
<evidence type="ECO:0000313" key="11">
    <source>
        <dbReference type="Proteomes" id="UP000031189"/>
    </source>
</evidence>
<evidence type="ECO:0000256" key="5">
    <source>
        <dbReference type="ARBA" id="ARBA00022989"/>
    </source>
</evidence>
<evidence type="ECO:0000256" key="1">
    <source>
        <dbReference type="ARBA" id="ARBA00004141"/>
    </source>
</evidence>
<evidence type="ECO:0000259" key="8">
    <source>
        <dbReference type="Pfam" id="PF01545"/>
    </source>
</evidence>
<dbReference type="Pfam" id="PF16916">
    <property type="entry name" value="ZT_dimer"/>
    <property type="match status" value="1"/>
</dbReference>
<keyword evidence="11" id="KW-1185">Reference proteome</keyword>
<dbReference type="OrthoDB" id="9806522at2"/>
<dbReference type="NCBIfam" id="TIGR01297">
    <property type="entry name" value="CDF"/>
    <property type="match status" value="1"/>
</dbReference>
<evidence type="ECO:0000256" key="7">
    <source>
        <dbReference type="SAM" id="Phobius"/>
    </source>
</evidence>
<feature type="transmembrane region" description="Helical" evidence="7">
    <location>
        <begin position="12"/>
        <end position="33"/>
    </location>
</feature>
<dbReference type="InterPro" id="IPR050291">
    <property type="entry name" value="CDF_Transporter"/>
</dbReference>
<evidence type="ECO:0000256" key="4">
    <source>
        <dbReference type="ARBA" id="ARBA00022692"/>
    </source>
</evidence>
<evidence type="ECO:0000259" key="9">
    <source>
        <dbReference type="Pfam" id="PF16916"/>
    </source>
</evidence>
<evidence type="ECO:0000313" key="10">
    <source>
        <dbReference type="EMBL" id="KHS58812.1"/>
    </source>
</evidence>
<dbReference type="STRING" id="1577792.QX51_00525"/>
<dbReference type="InterPro" id="IPR036837">
    <property type="entry name" value="Cation_efflux_CTD_sf"/>
</dbReference>
<keyword evidence="5 7" id="KW-1133">Transmembrane helix</keyword>
<name>A0A0B3W8U4_9FIRM</name>
<dbReference type="PANTHER" id="PTHR43840">
    <property type="entry name" value="MITOCHONDRIAL METAL TRANSPORTER 1-RELATED"/>
    <property type="match status" value="1"/>
</dbReference>
<sequence length="299" mass="32736">MNNNRYEEATKVTLISIMWNIILTLIKILGGVVGKSNAMIADGLHSASDIISSLGVLIGNKIARTPHDKEHNYGHEKAETLVSFLLSMLLIYVALTISFNGVNSLLHLENVQVPTFLPLIISIISIGIKEYQYRITIKVAKKINSPSLKADAWHHRSDALSSVAAFIGIGGSLLGFKALDPIATVIVGLFVAKVGLDIFKEAINELMDYSIDEKDESQIVSIANSTEGVLNIGELRTRKHGSMAYVDLTICVNKDLTVLEGHEIANKLEISILEELQIVKGITVHVEPCINCDEYKCCI</sequence>
<keyword evidence="4 7" id="KW-0812">Transmembrane</keyword>
<feature type="domain" description="Cation efflux protein transmembrane" evidence="8">
    <location>
        <begin position="14"/>
        <end position="207"/>
    </location>
</feature>
<reference evidence="10 11" key="1">
    <citation type="submission" date="2014-12" db="EMBL/GenBank/DDBJ databases">
        <title>Draft genome sequence of Terrisporobacter sp. 08-306576, isolated from the blood culture of a bacteremia patient.</title>
        <authorList>
            <person name="Lund L.C."/>
            <person name="Sydenham T.V."/>
            <person name="Hogh S.V."/>
            <person name="Skov M.N."/>
            <person name="Kemp M."/>
            <person name="Justesen U.S."/>
        </authorList>
    </citation>
    <scope>NUCLEOTIDE SEQUENCE [LARGE SCALE GENOMIC DNA]</scope>
    <source>
        <strain evidence="10 11">08-306576</strain>
    </source>
</reference>
<dbReference type="AlphaFoldDB" id="A0A0B3W8U4"/>
<dbReference type="SUPFAM" id="SSF160240">
    <property type="entry name" value="Cation efflux protein cytoplasmic domain-like"/>
    <property type="match status" value="1"/>
</dbReference>
<comment type="similarity">
    <text evidence="2">Belongs to the cation diffusion facilitator (CDF) transporter (TC 2.A.4) family.</text>
</comment>
<feature type="domain" description="Cation efflux protein cytoplasmic" evidence="9">
    <location>
        <begin position="212"/>
        <end position="289"/>
    </location>
</feature>
<dbReference type="InterPro" id="IPR058533">
    <property type="entry name" value="Cation_efflux_TM"/>
</dbReference>
<dbReference type="GO" id="GO:0008324">
    <property type="term" value="F:monoatomic cation transmembrane transporter activity"/>
    <property type="evidence" value="ECO:0007669"/>
    <property type="project" value="InterPro"/>
</dbReference>
<evidence type="ECO:0000256" key="2">
    <source>
        <dbReference type="ARBA" id="ARBA00008114"/>
    </source>
</evidence>
<dbReference type="SUPFAM" id="SSF161111">
    <property type="entry name" value="Cation efflux protein transmembrane domain-like"/>
    <property type="match status" value="1"/>
</dbReference>
<dbReference type="Gene3D" id="1.20.1510.10">
    <property type="entry name" value="Cation efflux protein transmembrane domain"/>
    <property type="match status" value="1"/>
</dbReference>
<dbReference type="Gene3D" id="3.30.70.1350">
    <property type="entry name" value="Cation efflux protein, cytoplasmic domain"/>
    <property type="match status" value="1"/>
</dbReference>
<feature type="transmembrane region" description="Helical" evidence="7">
    <location>
        <begin position="80"/>
        <end position="99"/>
    </location>
</feature>
<comment type="subcellular location">
    <subcellularLocation>
        <location evidence="1">Membrane</location>
        <topology evidence="1">Multi-pass membrane protein</topology>
    </subcellularLocation>
</comment>
<dbReference type="InterPro" id="IPR002524">
    <property type="entry name" value="Cation_efflux"/>
</dbReference>
<keyword evidence="3" id="KW-0813">Transport</keyword>
<accession>A0A0B3W8U4</accession>
<dbReference type="Proteomes" id="UP000031189">
    <property type="component" value="Unassembled WGS sequence"/>
</dbReference>
<keyword evidence="6 7" id="KW-0472">Membrane</keyword>